<accession>A0A0F9LEE8</accession>
<organism evidence="1">
    <name type="scientific">marine sediment metagenome</name>
    <dbReference type="NCBI Taxonomy" id="412755"/>
    <lineage>
        <taxon>unclassified sequences</taxon>
        <taxon>metagenomes</taxon>
        <taxon>ecological metagenomes</taxon>
    </lineage>
</organism>
<comment type="caution">
    <text evidence="1">The sequence shown here is derived from an EMBL/GenBank/DDBJ whole genome shotgun (WGS) entry which is preliminary data.</text>
</comment>
<sequence>MKILEQNRGIHILEQKNGYQIKLNVELLTDPGRWFIYNDSFTFWHKPENLPMTEKERLTIIRKIKDFYQDGLLVFEGDYNDK</sequence>
<dbReference type="AlphaFoldDB" id="A0A0F9LEE8"/>
<evidence type="ECO:0000313" key="1">
    <source>
        <dbReference type="EMBL" id="KKM62570.1"/>
    </source>
</evidence>
<gene>
    <name evidence="1" type="ORF">LCGC14_1520340</name>
</gene>
<reference evidence="1" key="1">
    <citation type="journal article" date="2015" name="Nature">
        <title>Complex archaea that bridge the gap between prokaryotes and eukaryotes.</title>
        <authorList>
            <person name="Spang A."/>
            <person name="Saw J.H."/>
            <person name="Jorgensen S.L."/>
            <person name="Zaremba-Niedzwiedzka K."/>
            <person name="Martijn J."/>
            <person name="Lind A.E."/>
            <person name="van Eijk R."/>
            <person name="Schleper C."/>
            <person name="Guy L."/>
            <person name="Ettema T.J."/>
        </authorList>
    </citation>
    <scope>NUCLEOTIDE SEQUENCE</scope>
</reference>
<protein>
    <submittedName>
        <fullName evidence="1">Uncharacterized protein</fullName>
    </submittedName>
</protein>
<name>A0A0F9LEE8_9ZZZZ</name>
<dbReference type="EMBL" id="LAZR01011268">
    <property type="protein sequence ID" value="KKM62570.1"/>
    <property type="molecule type" value="Genomic_DNA"/>
</dbReference>
<proteinExistence type="predicted"/>